<dbReference type="InterPro" id="IPR018317">
    <property type="entry name" value="QueC"/>
</dbReference>
<dbReference type="EC" id="6.3.4.20" evidence="9 11"/>
<evidence type="ECO:0000256" key="1">
    <source>
        <dbReference type="ARBA" id="ARBA00005061"/>
    </source>
</evidence>
<evidence type="ECO:0000313" key="13">
    <source>
        <dbReference type="Proteomes" id="UP001560685"/>
    </source>
</evidence>
<feature type="binding site" evidence="11">
    <location>
        <position position="201"/>
    </location>
    <ligand>
        <name>Zn(2+)</name>
        <dbReference type="ChEBI" id="CHEBI:29105"/>
    </ligand>
</feature>
<keyword evidence="2 11" id="KW-0436">Ligase</keyword>
<dbReference type="RefSeq" id="WP_369313541.1">
    <property type="nucleotide sequence ID" value="NZ_JBEHZE010000001.1"/>
</dbReference>
<comment type="pathway">
    <text evidence="1 11">Purine metabolism; 7-cyano-7-deazaguanine biosynthesis.</text>
</comment>
<dbReference type="Pfam" id="PF06508">
    <property type="entry name" value="QueC"/>
    <property type="match status" value="1"/>
</dbReference>
<comment type="catalytic activity">
    <reaction evidence="10 11">
        <text>7-carboxy-7-carbaguanine + NH4(+) + 2 ATP = 7-cyano-7-carbaguanine + 2 AMP + 2 diphosphate + 2 H(+)</text>
        <dbReference type="Rhea" id="RHEA:27982"/>
        <dbReference type="ChEBI" id="CHEBI:15378"/>
        <dbReference type="ChEBI" id="CHEBI:28938"/>
        <dbReference type="ChEBI" id="CHEBI:30616"/>
        <dbReference type="ChEBI" id="CHEBI:33019"/>
        <dbReference type="ChEBI" id="CHEBI:45075"/>
        <dbReference type="ChEBI" id="CHEBI:61036"/>
        <dbReference type="ChEBI" id="CHEBI:456215"/>
        <dbReference type="EC" id="6.3.4.20"/>
    </reaction>
</comment>
<dbReference type="PANTHER" id="PTHR42914:SF1">
    <property type="entry name" value="7-CYANO-7-DEAZAGUANINE SYNTHASE"/>
    <property type="match status" value="1"/>
</dbReference>
<dbReference type="PIRSF" id="PIRSF006293">
    <property type="entry name" value="ExsB"/>
    <property type="match status" value="1"/>
</dbReference>
<evidence type="ECO:0000256" key="10">
    <source>
        <dbReference type="ARBA" id="ARBA00047890"/>
    </source>
</evidence>
<feature type="binding site" evidence="11">
    <location>
        <position position="219"/>
    </location>
    <ligand>
        <name>Zn(2+)</name>
        <dbReference type="ChEBI" id="CHEBI:29105"/>
    </ligand>
</feature>
<evidence type="ECO:0000256" key="11">
    <source>
        <dbReference type="HAMAP-Rule" id="MF_01633"/>
    </source>
</evidence>
<evidence type="ECO:0000256" key="5">
    <source>
        <dbReference type="ARBA" id="ARBA00022785"/>
    </source>
</evidence>
<comment type="function">
    <text evidence="11">Catalyzes the ATP-dependent conversion of 7-carboxy-7-deazaguanine (CDG) to 7-cyano-7-deazaguanine (preQ(0)).</text>
</comment>
<evidence type="ECO:0000256" key="2">
    <source>
        <dbReference type="ARBA" id="ARBA00022598"/>
    </source>
</evidence>
<dbReference type="Gene3D" id="3.40.50.620">
    <property type="entry name" value="HUPs"/>
    <property type="match status" value="1"/>
</dbReference>
<keyword evidence="3 11" id="KW-0479">Metal-binding</keyword>
<evidence type="ECO:0000256" key="9">
    <source>
        <dbReference type="ARBA" id="ARBA00039149"/>
    </source>
</evidence>
<gene>
    <name evidence="11 12" type="primary">queC</name>
    <name evidence="12" type="ORF">ABFZ84_08395</name>
</gene>
<dbReference type="CDD" id="cd01995">
    <property type="entry name" value="QueC-like"/>
    <property type="match status" value="1"/>
</dbReference>
<keyword evidence="5 11" id="KW-0671">Queuosine biosynthesis</keyword>
<evidence type="ECO:0000256" key="4">
    <source>
        <dbReference type="ARBA" id="ARBA00022741"/>
    </source>
</evidence>
<evidence type="ECO:0000256" key="3">
    <source>
        <dbReference type="ARBA" id="ARBA00022723"/>
    </source>
</evidence>
<reference evidence="12 13" key="1">
    <citation type="submission" date="2024-05" db="EMBL/GenBank/DDBJ databases">
        <title>Three bacterial strains, DH-69, EH-24, and ECK-19 isolated from coastal sediments.</title>
        <authorList>
            <person name="Ye Y.-Q."/>
            <person name="Du Z.-J."/>
        </authorList>
    </citation>
    <scope>NUCLEOTIDE SEQUENCE [LARGE SCALE GENOMIC DNA]</scope>
    <source>
        <strain evidence="12 13">ECK-19</strain>
    </source>
</reference>
<accession>A0ABV3Z543</accession>
<protein>
    <recommendedName>
        <fullName evidence="9 11">7-cyano-7-deazaguanine synthase</fullName>
        <ecNumber evidence="9 11">6.3.4.20</ecNumber>
    </recommendedName>
    <alternativeName>
        <fullName evidence="11">7-cyano-7-carbaguanine synthase</fullName>
    </alternativeName>
    <alternativeName>
        <fullName evidence="11">PreQ(0) synthase</fullName>
    </alternativeName>
    <alternativeName>
        <fullName evidence="11">Queuosine biosynthesis protein QueC</fullName>
    </alternativeName>
</protein>
<dbReference type="InterPro" id="IPR014729">
    <property type="entry name" value="Rossmann-like_a/b/a_fold"/>
</dbReference>
<dbReference type="PANTHER" id="PTHR42914">
    <property type="entry name" value="7-CYANO-7-DEAZAGUANINE SYNTHASE"/>
    <property type="match status" value="1"/>
</dbReference>
<dbReference type="HAMAP" id="MF_01633">
    <property type="entry name" value="QueC"/>
    <property type="match status" value="1"/>
</dbReference>
<name>A0ABV3Z543_9PROT</name>
<comment type="similarity">
    <text evidence="8 11">Belongs to the QueC family.</text>
</comment>
<keyword evidence="4 11" id="KW-0547">Nucleotide-binding</keyword>
<feature type="binding site" evidence="11">
    <location>
        <position position="222"/>
    </location>
    <ligand>
        <name>Zn(2+)</name>
        <dbReference type="ChEBI" id="CHEBI:29105"/>
    </ligand>
</feature>
<dbReference type="Proteomes" id="UP001560685">
    <property type="component" value="Unassembled WGS sequence"/>
</dbReference>
<keyword evidence="7 11" id="KW-0067">ATP-binding</keyword>
<evidence type="ECO:0000256" key="6">
    <source>
        <dbReference type="ARBA" id="ARBA00022833"/>
    </source>
</evidence>
<keyword evidence="6 11" id="KW-0862">Zinc</keyword>
<feature type="binding site" evidence="11">
    <location>
        <begin position="13"/>
        <end position="23"/>
    </location>
    <ligand>
        <name>ATP</name>
        <dbReference type="ChEBI" id="CHEBI:30616"/>
    </ligand>
</feature>
<dbReference type="EMBL" id="JBEHZE010000001">
    <property type="protein sequence ID" value="MEX6633568.1"/>
    <property type="molecule type" value="Genomic_DNA"/>
</dbReference>
<dbReference type="NCBIfam" id="TIGR00364">
    <property type="entry name" value="7-cyano-7-deazaguanine synthase QueC"/>
    <property type="match status" value="1"/>
</dbReference>
<comment type="cofactor">
    <cofactor evidence="11">
        <name>Zn(2+)</name>
        <dbReference type="ChEBI" id="CHEBI:29105"/>
    </cofactor>
    <text evidence="11">Binds 1 zinc ion per subunit.</text>
</comment>
<feature type="binding site" evidence="11">
    <location>
        <position position="216"/>
    </location>
    <ligand>
        <name>Zn(2+)</name>
        <dbReference type="ChEBI" id="CHEBI:29105"/>
    </ligand>
</feature>
<evidence type="ECO:0000256" key="7">
    <source>
        <dbReference type="ARBA" id="ARBA00022840"/>
    </source>
</evidence>
<dbReference type="GO" id="GO:0016874">
    <property type="term" value="F:ligase activity"/>
    <property type="evidence" value="ECO:0007669"/>
    <property type="project" value="UniProtKB-KW"/>
</dbReference>
<evidence type="ECO:0000313" key="12">
    <source>
        <dbReference type="EMBL" id="MEX6633568.1"/>
    </source>
</evidence>
<organism evidence="12 13">
    <name type="scientific">Hyphococcus lacteus</name>
    <dbReference type="NCBI Taxonomy" id="3143536"/>
    <lineage>
        <taxon>Bacteria</taxon>
        <taxon>Pseudomonadati</taxon>
        <taxon>Pseudomonadota</taxon>
        <taxon>Alphaproteobacteria</taxon>
        <taxon>Parvularculales</taxon>
        <taxon>Parvularculaceae</taxon>
        <taxon>Hyphococcus</taxon>
    </lineage>
</organism>
<proteinExistence type="inferred from homology"/>
<comment type="caution">
    <text evidence="12">The sequence shown here is derived from an EMBL/GenBank/DDBJ whole genome shotgun (WGS) entry which is preliminary data.</text>
</comment>
<keyword evidence="13" id="KW-1185">Reference proteome</keyword>
<sequence>MRKLATDRALVLFSGGQDSSIILPWALSRFAHVETIGFDYGQRHAVELGARQAVKRAICDAFPDWAAKLGDDTLVDAAGLRDLGETAMTHETEIVLSDDGLPSTFVPGRNLVFLSLAGGLAYRRNLGVLVAGMCETDFSGYPDCRQDALNAQLDALRLGMDANFSLETPLMRIDKAESWRLAERLGGTKLVEIVNEHSHTCYVGIRGARHAWGYGCGECPACELRARGWAEYIASGQS</sequence>
<evidence type="ECO:0000256" key="8">
    <source>
        <dbReference type="ARBA" id="ARBA00037993"/>
    </source>
</evidence>
<dbReference type="SUPFAM" id="SSF52402">
    <property type="entry name" value="Adenine nucleotide alpha hydrolases-like"/>
    <property type="match status" value="1"/>
</dbReference>